<dbReference type="RefSeq" id="WP_220206536.1">
    <property type="nucleotide sequence ID" value="NZ_BNJK01000001.1"/>
</dbReference>
<keyword evidence="3" id="KW-1185">Reference proteome</keyword>
<dbReference type="Proteomes" id="UP000597444">
    <property type="component" value="Unassembled WGS sequence"/>
</dbReference>
<accession>A0A8J3II07</accession>
<keyword evidence="1" id="KW-1133">Transmembrane helix</keyword>
<name>A0A8J3II07_9CHLR</name>
<organism evidence="2 3">
    <name type="scientific">Reticulibacter mediterranei</name>
    <dbReference type="NCBI Taxonomy" id="2778369"/>
    <lineage>
        <taxon>Bacteria</taxon>
        <taxon>Bacillati</taxon>
        <taxon>Chloroflexota</taxon>
        <taxon>Ktedonobacteria</taxon>
        <taxon>Ktedonobacterales</taxon>
        <taxon>Reticulibacteraceae</taxon>
        <taxon>Reticulibacter</taxon>
    </lineage>
</organism>
<gene>
    <name evidence="2" type="ORF">KSF_059270</name>
</gene>
<sequence>MGKHLRFVRELIPPWEMPSDPVKAVLWFLHWFLKVLVHFFWLPILIMVIYITYANWSLGGAWNGIISGVITLFVGIGLWSLLYGVLLLVNIASSISRTITEVTRLQHDLSSQRSSYFFKEPEQEGQVVEGTITDLEQERRKRRRE</sequence>
<evidence type="ECO:0000256" key="1">
    <source>
        <dbReference type="SAM" id="Phobius"/>
    </source>
</evidence>
<keyword evidence="1" id="KW-0472">Membrane</keyword>
<reference evidence="2" key="1">
    <citation type="submission" date="2020-10" db="EMBL/GenBank/DDBJ databases">
        <title>Taxonomic study of unclassified bacteria belonging to the class Ktedonobacteria.</title>
        <authorList>
            <person name="Yabe S."/>
            <person name="Wang C.M."/>
            <person name="Zheng Y."/>
            <person name="Sakai Y."/>
            <person name="Cavaletti L."/>
            <person name="Monciardini P."/>
            <person name="Donadio S."/>
        </authorList>
    </citation>
    <scope>NUCLEOTIDE SEQUENCE</scope>
    <source>
        <strain evidence="2">ID150040</strain>
    </source>
</reference>
<dbReference type="AlphaFoldDB" id="A0A8J3II07"/>
<protein>
    <recommendedName>
        <fullName evidence="4">DUF4282 domain-containing protein</fullName>
    </recommendedName>
</protein>
<feature type="transmembrane region" description="Helical" evidence="1">
    <location>
        <begin position="65"/>
        <end position="89"/>
    </location>
</feature>
<proteinExistence type="predicted"/>
<evidence type="ECO:0000313" key="3">
    <source>
        <dbReference type="Proteomes" id="UP000597444"/>
    </source>
</evidence>
<feature type="transmembrane region" description="Helical" evidence="1">
    <location>
        <begin position="31"/>
        <end position="53"/>
    </location>
</feature>
<dbReference type="EMBL" id="BNJK01000001">
    <property type="protein sequence ID" value="GHO95879.1"/>
    <property type="molecule type" value="Genomic_DNA"/>
</dbReference>
<comment type="caution">
    <text evidence="2">The sequence shown here is derived from an EMBL/GenBank/DDBJ whole genome shotgun (WGS) entry which is preliminary data.</text>
</comment>
<evidence type="ECO:0000313" key="2">
    <source>
        <dbReference type="EMBL" id="GHO95879.1"/>
    </source>
</evidence>
<evidence type="ECO:0008006" key="4">
    <source>
        <dbReference type="Google" id="ProtNLM"/>
    </source>
</evidence>
<keyword evidence="1" id="KW-0812">Transmembrane</keyword>